<dbReference type="EC" id="5.1.3.2" evidence="4 8"/>
<dbReference type="PANTHER" id="PTHR43725:SF53">
    <property type="entry name" value="UDP-ARABINOSE 4-EPIMERASE 1"/>
    <property type="match status" value="1"/>
</dbReference>
<evidence type="ECO:0000256" key="6">
    <source>
        <dbReference type="ARBA" id="ARBA00023235"/>
    </source>
</evidence>
<evidence type="ECO:0000313" key="11">
    <source>
        <dbReference type="Proteomes" id="UP000824334"/>
    </source>
</evidence>
<dbReference type="RefSeq" id="WP_219355371.1">
    <property type="nucleotide sequence ID" value="NZ_CP080034.1"/>
</dbReference>
<reference evidence="10 11" key="1">
    <citation type="submission" date="2021-07" db="EMBL/GenBank/DDBJ databases">
        <title>Isolation and characterization of bacteria from a gold mining with a capacity of golden bioaccumulation.</title>
        <authorList>
            <person name="Yang X.J."/>
        </authorList>
    </citation>
    <scope>NUCLEOTIDE SEQUENCE [LARGE SCALE GENOMIC DNA]</scope>
    <source>
        <strain evidence="10 11">Au29</strain>
    </source>
</reference>
<name>A0ABX8TLI2_9CAUL</name>
<dbReference type="PANTHER" id="PTHR43725">
    <property type="entry name" value="UDP-GLUCOSE 4-EPIMERASE"/>
    <property type="match status" value="1"/>
</dbReference>
<comment type="similarity">
    <text evidence="3 8">Belongs to the NAD(P)-dependent epimerase/dehydratase family.</text>
</comment>
<evidence type="ECO:0000256" key="3">
    <source>
        <dbReference type="ARBA" id="ARBA00007637"/>
    </source>
</evidence>
<gene>
    <name evidence="10" type="primary">galE</name>
    <name evidence="10" type="ORF">KWG56_01190</name>
</gene>
<evidence type="ECO:0000256" key="1">
    <source>
        <dbReference type="ARBA" id="ARBA00000083"/>
    </source>
</evidence>
<keyword evidence="7 8" id="KW-0119">Carbohydrate metabolism</keyword>
<comment type="pathway">
    <text evidence="2 8">Carbohydrate metabolism; galactose metabolism.</text>
</comment>
<evidence type="ECO:0000256" key="7">
    <source>
        <dbReference type="ARBA" id="ARBA00023277"/>
    </source>
</evidence>
<accession>A0ABX8TLI2</accession>
<proteinExistence type="inferred from homology"/>
<evidence type="ECO:0000256" key="5">
    <source>
        <dbReference type="ARBA" id="ARBA00023027"/>
    </source>
</evidence>
<dbReference type="CDD" id="cd05247">
    <property type="entry name" value="UDP_G4E_1_SDR_e"/>
    <property type="match status" value="1"/>
</dbReference>
<dbReference type="Pfam" id="PF01370">
    <property type="entry name" value="Epimerase"/>
    <property type="match status" value="1"/>
</dbReference>
<keyword evidence="6 8" id="KW-0413">Isomerase</keyword>
<sequence length="338" mass="35849">MTSCGILVTGGAGYIGSHTCKALAQTGYAPVVYDDLSNGHEEAVLWGPLVRGDIRDTARLTKAMADHDVFGVIHFAGLIEVGQSVHRPDLYWDCNVNGVAAVLEAMRSAEVGRLIFSSTAACYGTPPNDSPLSEDDSLNPINPYGDSKLAGERMIAAYCAAFGLTAVALRYFNASGVDAEGQVGEAHYPETHLIPLAIEAALDATQPLTVFGDDFPTDDGFCIRDYVHVTDLAQAHVLALEVELGASGFEAMNLGRGRGSSVMEVIDAVAKACGRRPAYSLGPRRAGDPPMLVAEPSRAMARLGWTPAFTDLQAIVDSAVAWRRHRRFGAPASLKSVA</sequence>
<dbReference type="InterPro" id="IPR005886">
    <property type="entry name" value="UDP_G4E"/>
</dbReference>
<dbReference type="NCBIfam" id="TIGR01179">
    <property type="entry name" value="galE"/>
    <property type="match status" value="1"/>
</dbReference>
<evidence type="ECO:0000256" key="8">
    <source>
        <dbReference type="RuleBase" id="RU366046"/>
    </source>
</evidence>
<keyword evidence="11" id="KW-1185">Reference proteome</keyword>
<dbReference type="Proteomes" id="UP000824334">
    <property type="component" value="Chromosome"/>
</dbReference>
<dbReference type="EMBL" id="CP080034">
    <property type="protein sequence ID" value="QYC12086.1"/>
    <property type="molecule type" value="Genomic_DNA"/>
</dbReference>
<comment type="cofactor">
    <cofactor evidence="8">
        <name>NAD(+)</name>
        <dbReference type="ChEBI" id="CHEBI:57540"/>
    </cofactor>
</comment>
<evidence type="ECO:0000256" key="2">
    <source>
        <dbReference type="ARBA" id="ARBA00004947"/>
    </source>
</evidence>
<organism evidence="10 11">
    <name type="scientific">Brevundimonas nasdae</name>
    <dbReference type="NCBI Taxonomy" id="172043"/>
    <lineage>
        <taxon>Bacteria</taxon>
        <taxon>Pseudomonadati</taxon>
        <taxon>Pseudomonadota</taxon>
        <taxon>Alphaproteobacteria</taxon>
        <taxon>Caulobacterales</taxon>
        <taxon>Caulobacteraceae</taxon>
        <taxon>Brevundimonas</taxon>
    </lineage>
</organism>
<feature type="domain" description="NAD-dependent epimerase/dehydratase" evidence="9">
    <location>
        <begin position="6"/>
        <end position="255"/>
    </location>
</feature>
<evidence type="ECO:0000313" key="10">
    <source>
        <dbReference type="EMBL" id="QYC12086.1"/>
    </source>
</evidence>
<comment type="subunit">
    <text evidence="8">Homodimer.</text>
</comment>
<dbReference type="GeneID" id="94373860"/>
<protein>
    <recommendedName>
        <fullName evidence="4 8">UDP-glucose 4-epimerase</fullName>
        <ecNumber evidence="4 8">5.1.3.2</ecNumber>
    </recommendedName>
</protein>
<evidence type="ECO:0000256" key="4">
    <source>
        <dbReference type="ARBA" id="ARBA00013189"/>
    </source>
</evidence>
<evidence type="ECO:0000259" key="9">
    <source>
        <dbReference type="Pfam" id="PF01370"/>
    </source>
</evidence>
<dbReference type="GO" id="GO:0003978">
    <property type="term" value="F:UDP-glucose 4-epimerase activity"/>
    <property type="evidence" value="ECO:0007669"/>
    <property type="project" value="UniProtKB-EC"/>
</dbReference>
<comment type="catalytic activity">
    <reaction evidence="1 8">
        <text>UDP-alpha-D-glucose = UDP-alpha-D-galactose</text>
        <dbReference type="Rhea" id="RHEA:22168"/>
        <dbReference type="ChEBI" id="CHEBI:58885"/>
        <dbReference type="ChEBI" id="CHEBI:66914"/>
        <dbReference type="EC" id="5.1.3.2"/>
    </reaction>
</comment>
<keyword evidence="5 8" id="KW-0520">NAD</keyword>
<dbReference type="InterPro" id="IPR001509">
    <property type="entry name" value="Epimerase_deHydtase"/>
</dbReference>